<gene>
    <name evidence="1" type="ORF">METZ01_LOCUS275955</name>
</gene>
<evidence type="ECO:0000313" key="1">
    <source>
        <dbReference type="EMBL" id="SVC23101.1"/>
    </source>
</evidence>
<accession>A0A382KK83</accession>
<dbReference type="InterPro" id="IPR011990">
    <property type="entry name" value="TPR-like_helical_dom_sf"/>
</dbReference>
<organism evidence="1">
    <name type="scientific">marine metagenome</name>
    <dbReference type="NCBI Taxonomy" id="408172"/>
    <lineage>
        <taxon>unclassified sequences</taxon>
        <taxon>metagenomes</taxon>
        <taxon>ecological metagenomes</taxon>
    </lineage>
</organism>
<dbReference type="SUPFAM" id="SSF81901">
    <property type="entry name" value="HCP-like"/>
    <property type="match status" value="1"/>
</dbReference>
<dbReference type="SMART" id="SM00671">
    <property type="entry name" value="SEL1"/>
    <property type="match status" value="5"/>
</dbReference>
<dbReference type="PANTHER" id="PTHR11102">
    <property type="entry name" value="SEL-1-LIKE PROTEIN"/>
    <property type="match status" value="1"/>
</dbReference>
<evidence type="ECO:0008006" key="2">
    <source>
        <dbReference type="Google" id="ProtNLM"/>
    </source>
</evidence>
<dbReference type="EMBL" id="UINC01080294">
    <property type="protein sequence ID" value="SVC23101.1"/>
    <property type="molecule type" value="Genomic_DNA"/>
</dbReference>
<reference evidence="1" key="1">
    <citation type="submission" date="2018-05" db="EMBL/GenBank/DDBJ databases">
        <authorList>
            <person name="Lanie J.A."/>
            <person name="Ng W.-L."/>
            <person name="Kazmierczak K.M."/>
            <person name="Andrzejewski T.M."/>
            <person name="Davidsen T.M."/>
            <person name="Wayne K.J."/>
            <person name="Tettelin H."/>
            <person name="Glass J.I."/>
            <person name="Rusch D."/>
            <person name="Podicherti R."/>
            <person name="Tsui H.-C.T."/>
            <person name="Winkler M.E."/>
        </authorList>
    </citation>
    <scope>NUCLEOTIDE SEQUENCE</scope>
</reference>
<dbReference type="InterPro" id="IPR050767">
    <property type="entry name" value="Sel1_AlgK"/>
</dbReference>
<dbReference type="AlphaFoldDB" id="A0A382KK83"/>
<dbReference type="Gene3D" id="1.25.40.10">
    <property type="entry name" value="Tetratricopeptide repeat domain"/>
    <property type="match status" value="3"/>
</dbReference>
<dbReference type="InterPro" id="IPR006597">
    <property type="entry name" value="Sel1-like"/>
</dbReference>
<dbReference type="PANTHER" id="PTHR11102:SF160">
    <property type="entry name" value="ERAD-ASSOCIATED E3 UBIQUITIN-PROTEIN LIGASE COMPONENT HRD3"/>
    <property type="match status" value="1"/>
</dbReference>
<protein>
    <recommendedName>
        <fullName evidence="2">Sel1 repeat family protein</fullName>
    </recommendedName>
</protein>
<dbReference type="Pfam" id="PF08238">
    <property type="entry name" value="Sel1"/>
    <property type="match status" value="6"/>
</dbReference>
<proteinExistence type="predicted"/>
<name>A0A382KK83_9ZZZZ</name>
<sequence length="300" mass="34224">MKKPQDDDLGDCPMCEKKFGIKAPLVRTERKMGKPTMRFSANRLIIGCSRYKKGCTYTTIKPISNIIVPLPLINKESQNFDDAFINAVDALERDDYETAYKLFLPLAEQGNVDGQRNLGVFYYLGQGVPQDYKEAEKWWELAAEQKDGFSQYSLGLMHFKEAKKWWELAAEQGDVDAQYNLGLMHLGELGGMQDQEEAEKWMRLSAEQGNADAQFTLGLMHLGELGETEDYPGETEDHKEAEKWIKLSAEQKNADAQCLLGDMYLEGMGVTEDYAEAIKWWKLAAEQGHERAKYNLDNYK</sequence>